<dbReference type="InterPro" id="IPR006775">
    <property type="entry name" value="GH116_catalytic"/>
</dbReference>
<dbReference type="PANTHER" id="PTHR12654">
    <property type="entry name" value="BILE ACID BETA-GLUCOSIDASE-RELATED"/>
    <property type="match status" value="1"/>
</dbReference>
<organism evidence="3 4">
    <name type="scientific">Candidatus Desantisbacteria bacterium CG_4_10_14_0_8_um_filter_48_22</name>
    <dbReference type="NCBI Taxonomy" id="1974543"/>
    <lineage>
        <taxon>Bacteria</taxon>
        <taxon>Candidatus Desantisiibacteriota</taxon>
    </lineage>
</organism>
<dbReference type="GO" id="GO:0005975">
    <property type="term" value="P:carbohydrate metabolic process"/>
    <property type="evidence" value="ECO:0007669"/>
    <property type="project" value="InterPro"/>
</dbReference>
<evidence type="ECO:0000259" key="2">
    <source>
        <dbReference type="PROSITE" id="PS50022"/>
    </source>
</evidence>
<dbReference type="InterPro" id="IPR012341">
    <property type="entry name" value="6hp_glycosidase-like_sf"/>
</dbReference>
<feature type="signal peptide" evidence="1">
    <location>
        <begin position="1"/>
        <end position="22"/>
    </location>
</feature>
<comment type="caution">
    <text evidence="3">The sequence shown here is derived from an EMBL/GenBank/DDBJ whole genome shotgun (WGS) entry which is preliminary data.</text>
</comment>
<accession>A0A2M7SCE7</accession>
<dbReference type="Gene3D" id="2.60.120.260">
    <property type="entry name" value="Galactose-binding domain-like"/>
    <property type="match status" value="1"/>
</dbReference>
<dbReference type="InterPro" id="IPR008928">
    <property type="entry name" value="6-hairpin_glycosidase_sf"/>
</dbReference>
<dbReference type="PROSITE" id="PS50022">
    <property type="entry name" value="FA58C_3"/>
    <property type="match status" value="1"/>
</dbReference>
<name>A0A2M7SCE7_9BACT</name>
<dbReference type="InterPro" id="IPR000421">
    <property type="entry name" value="FA58C"/>
</dbReference>
<evidence type="ECO:0000256" key="1">
    <source>
        <dbReference type="SAM" id="SignalP"/>
    </source>
</evidence>
<dbReference type="InterPro" id="IPR024462">
    <property type="entry name" value="GH116_N"/>
</dbReference>
<dbReference type="Pfam" id="PF04685">
    <property type="entry name" value="DUF608"/>
    <property type="match status" value="1"/>
</dbReference>
<sequence>MLKSIKLAFFVLAILIPAASFCQFSETTGVITSARWKSGVPLGGIGCGKIEMLTDGGFGNFSVNHNWDRPTGIVRGAFFAVYAGDGNTGAARVLKLRSDRYQNTTMIDSVTYFGRFPVAELNFYDPLLPLDISLEAFSPLIPNNIKDSSLPCALFNFTVTNRSDRPLDAALLFSMENLIGWGGRKGKAWDSRDGNKQEILDTAQFSGLLFTTSGSYEGESKNVLGEYLIAVQKEPDLRVTYCQNWDAGAKAVSFWDSFALSGILTDMQENGPSPAGAVCAKIRLKPKEQRRLSFVFVWHMPFQVSQYREKTFTGNFYGSKRDVYNAFDGKQATRWSNGYPKVPGEAFLFGLGRAETITKVVYDTRSSPNDYPEGYILEVSLDGVSWQKVKQADAKEASGQQQGGLLEIAFSPACARYIKITQLGRSFSWFWSIHEISVYNNIEKIDFKPEDPKALLQKIEYRTVTADNSHYYANYFSGAPSIAGYALENKDRLLAQTKEWQDLVFRSTLPFWLRLKLINCAFPMYANTVLTKDGRFSVLESPIDMGGALGTMDQRMAAHAFYTQIFPELDKSELELFAKCQPDDGQITHFCGNVHEVVGSGEVGYGTTGWPDLSCSWIMQVLKLYRWTGDADFLKRMYPRLKKAAAFLKSADQDSDFIPEGGSTYDYENLPRGAFIYSASCYLGALNAAKAAAEAMGDAESAEAYAKDFENARKSVIDNMWNGAYFIKWCSHATGEKNVNSFIAQFAGDWLSRLCGTGRTIPEEYTNPAVKYLLATHLDSFFPVPPMEVKPNGKPAVEACYMLQHEPYLGMEAIYEGFVDKGLEVIRRVFYVSWVKTKNPWCQSLAYSLRGEQGGLISYMTCPTTWHVLNALSGTTLDINAGMLCVRPQLFSGSGELHMPVFFSNFWVWLDFVPSRRRLTLTIIKIFSDKPMELSRVVFSEDLPPVNLKKVFKVEAGSVLDLSGYYIW</sequence>
<feature type="chain" id="PRO_5014624042" description="F5/8 type C domain-containing protein" evidence="1">
    <location>
        <begin position="23"/>
        <end position="968"/>
    </location>
</feature>
<dbReference type="InterPro" id="IPR052566">
    <property type="entry name" value="Non-lysos_glucosylceramidase"/>
</dbReference>
<proteinExistence type="predicted"/>
<dbReference type="InterPro" id="IPR008979">
    <property type="entry name" value="Galactose-bd-like_sf"/>
</dbReference>
<protein>
    <recommendedName>
        <fullName evidence="2">F5/8 type C domain-containing protein</fullName>
    </recommendedName>
</protein>
<dbReference type="GO" id="GO:0008422">
    <property type="term" value="F:beta-glucosidase activity"/>
    <property type="evidence" value="ECO:0007669"/>
    <property type="project" value="TreeGrafter"/>
</dbReference>
<dbReference type="AlphaFoldDB" id="A0A2M7SCE7"/>
<dbReference type="PANTHER" id="PTHR12654:SF0">
    <property type="entry name" value="NON-LYSOSOMAL GLUCOSYLCERAMIDASE"/>
    <property type="match status" value="1"/>
</dbReference>
<evidence type="ECO:0000313" key="3">
    <source>
        <dbReference type="EMBL" id="PIZ17202.1"/>
    </source>
</evidence>
<dbReference type="Gene3D" id="1.50.10.10">
    <property type="match status" value="1"/>
</dbReference>
<dbReference type="SUPFAM" id="SSF49785">
    <property type="entry name" value="Galactose-binding domain-like"/>
    <property type="match status" value="1"/>
</dbReference>
<evidence type="ECO:0000313" key="4">
    <source>
        <dbReference type="Proteomes" id="UP000229307"/>
    </source>
</evidence>
<dbReference type="Pfam" id="PF12215">
    <property type="entry name" value="Glyco_hydr_116N"/>
    <property type="match status" value="1"/>
</dbReference>
<dbReference type="EMBL" id="PFMR01000136">
    <property type="protein sequence ID" value="PIZ17202.1"/>
    <property type="molecule type" value="Genomic_DNA"/>
</dbReference>
<gene>
    <name evidence="3" type="ORF">COY52_05010</name>
</gene>
<dbReference type="Pfam" id="PF00754">
    <property type="entry name" value="F5_F8_type_C"/>
    <property type="match status" value="1"/>
</dbReference>
<reference evidence="4" key="1">
    <citation type="submission" date="2017-09" db="EMBL/GenBank/DDBJ databases">
        <title>Depth-based differentiation of microbial function through sediment-hosted aquifers and enrichment of novel symbionts in the deep terrestrial subsurface.</title>
        <authorList>
            <person name="Probst A.J."/>
            <person name="Ladd B."/>
            <person name="Jarett J.K."/>
            <person name="Geller-Mcgrath D.E."/>
            <person name="Sieber C.M.K."/>
            <person name="Emerson J.B."/>
            <person name="Anantharaman K."/>
            <person name="Thomas B.C."/>
            <person name="Malmstrom R."/>
            <person name="Stieglmeier M."/>
            <person name="Klingl A."/>
            <person name="Woyke T."/>
            <person name="Ryan C.M."/>
            <person name="Banfield J.F."/>
        </authorList>
    </citation>
    <scope>NUCLEOTIDE SEQUENCE [LARGE SCALE GENOMIC DNA]</scope>
</reference>
<keyword evidence="1" id="KW-0732">Signal</keyword>
<feature type="domain" description="F5/8 type C" evidence="2">
    <location>
        <begin position="328"/>
        <end position="441"/>
    </location>
</feature>
<dbReference type="SUPFAM" id="SSF48208">
    <property type="entry name" value="Six-hairpin glycosidases"/>
    <property type="match status" value="1"/>
</dbReference>
<dbReference type="Proteomes" id="UP000229307">
    <property type="component" value="Unassembled WGS sequence"/>
</dbReference>